<dbReference type="InterPro" id="IPR001138">
    <property type="entry name" value="Zn2Cys6_DnaBD"/>
</dbReference>
<feature type="compositionally biased region" description="Low complexity" evidence="7">
    <location>
        <begin position="192"/>
        <end position="203"/>
    </location>
</feature>
<keyword evidence="4" id="KW-0238">DNA-binding</keyword>
<dbReference type="GO" id="GO:0000981">
    <property type="term" value="F:DNA-binding transcription factor activity, RNA polymerase II-specific"/>
    <property type="evidence" value="ECO:0007669"/>
    <property type="project" value="InterPro"/>
</dbReference>
<keyword evidence="10" id="KW-1185">Reference proteome</keyword>
<feature type="compositionally biased region" description="Polar residues" evidence="7">
    <location>
        <begin position="375"/>
        <end position="392"/>
    </location>
</feature>
<evidence type="ECO:0000313" key="9">
    <source>
        <dbReference type="EMBL" id="EED24241.1"/>
    </source>
</evidence>
<dbReference type="OrthoDB" id="5375558at2759"/>
<feature type="compositionally biased region" description="Pro residues" evidence="7">
    <location>
        <begin position="204"/>
        <end position="221"/>
    </location>
</feature>
<dbReference type="PROSITE" id="PS00463">
    <property type="entry name" value="ZN2_CY6_FUNGAL_1"/>
    <property type="match status" value="1"/>
</dbReference>
<dbReference type="Pfam" id="PF00172">
    <property type="entry name" value="Zn_clus"/>
    <property type="match status" value="1"/>
</dbReference>
<gene>
    <name evidence="9" type="ORF">TSTA_076120</name>
</gene>
<feature type="region of interest" description="Disordered" evidence="7">
    <location>
        <begin position="75"/>
        <end position="131"/>
    </location>
</feature>
<keyword evidence="3" id="KW-0805">Transcription regulation</keyword>
<feature type="region of interest" description="Disordered" evidence="7">
    <location>
        <begin position="148"/>
        <end position="282"/>
    </location>
</feature>
<evidence type="ECO:0000256" key="2">
    <source>
        <dbReference type="ARBA" id="ARBA00022833"/>
    </source>
</evidence>
<dbReference type="RefSeq" id="XP_002341628.1">
    <property type="nucleotide sequence ID" value="XM_002341587.1"/>
</dbReference>
<feature type="compositionally biased region" description="Low complexity" evidence="7">
    <location>
        <begin position="19"/>
        <end position="53"/>
    </location>
</feature>
<dbReference type="PhylomeDB" id="B8LWD0"/>
<dbReference type="STRING" id="441959.B8LWD0"/>
<sequence>MSEAQSSQIPNGMSPSPPTATATTDTSTSAPAPAPAASSPTPAPVASTTAAAPAPSPSPTPVAAALVATVPASAVPAPTAPAADPPAAPPVSATAPPPSFPPLPPISTEDFERTTDFTNGLQTAPVSSQNVTNANVPATSFTAVNAPATVPAPVPAPTAAQISSAPPVATTNAPSQTYSSTPAAAPTPSPSTGPAVAPTQTPLSLPPTAPTAPPLSVPPSPSLVTTSAPSQPSSVNPVPPPPMSQYQTTPNAPLNPPPMQAQPPMGSPHPTTAPPMQPMGQYNQAYSPQMAQMGMQTQMSYQLPGGNNSRSRAHQREVKRRTKTGCLTCRKRRIKCDEGHPVCRNCVKSKRECLGYDPGFRPQPPPSDIRPASIPQPSLVVNPQENHNSNPYPSAPPGYIPASAQPFAPSVQSDSSIQSFDQSNSNRQGPVEPSVEGSDTMSVMASVQDTIDSSISQAVGTPDLSTPVLMPLSGQVGRQEKVKIQDLLALQGIAPPPPYPIVPIQQARLDQIQTVYLHTYAPAIDRFLETRWFRDKGLSQLLTNAQLMAQYSALIDAFNDPKIDDVAVRGRVESFEASVVWDTMSICRSARNLVRNGSTEPTQEYDLLTTANRFDILEALITDDHLKDNPLRADLTRPPPSNLNPLEVQLRTRSLNFWNCIGHFLTLHDNEASSAVEIDETLARCRSLLDEIENRDVLYSMAIGRHLGQRLSDFQPRNRPENSSDERNANTKLIVAQRFIEDESKDKGTTQVVKRLCGMVHRLWELKNILLPRA</sequence>
<dbReference type="VEuPathDB" id="FungiDB:TSTA_076120"/>
<evidence type="ECO:0000256" key="4">
    <source>
        <dbReference type="ARBA" id="ARBA00023125"/>
    </source>
</evidence>
<keyword evidence="5" id="KW-0804">Transcription</keyword>
<dbReference type="PANTHER" id="PTHR36206:SF13">
    <property type="entry name" value="TRANSCRIPTIONAL REGULATORY PROTEIN MOC3"/>
    <property type="match status" value="1"/>
</dbReference>
<feature type="compositionally biased region" description="Polar residues" evidence="7">
    <location>
        <begin position="161"/>
        <end position="172"/>
    </location>
</feature>
<dbReference type="CDD" id="cd00067">
    <property type="entry name" value="GAL4"/>
    <property type="match status" value="1"/>
</dbReference>
<reference evidence="10" key="1">
    <citation type="journal article" date="2015" name="Genome Announc.">
        <title>Genome sequence of the AIDS-associated pathogen Penicillium marneffei (ATCC18224) and its near taxonomic relative Talaromyces stipitatus (ATCC10500).</title>
        <authorList>
            <person name="Nierman W.C."/>
            <person name="Fedorova-Abrams N.D."/>
            <person name="Andrianopoulos A."/>
        </authorList>
    </citation>
    <scope>NUCLEOTIDE SEQUENCE [LARGE SCALE GENOMIC DNA]</scope>
    <source>
        <strain evidence="10">ATCC 10500 / CBS 375.48 / QM 6759 / NRRL 1006</strain>
    </source>
</reference>
<evidence type="ECO:0000256" key="7">
    <source>
        <dbReference type="SAM" id="MobiDB-lite"/>
    </source>
</evidence>
<evidence type="ECO:0000256" key="6">
    <source>
        <dbReference type="ARBA" id="ARBA00023242"/>
    </source>
</evidence>
<dbReference type="PANTHER" id="PTHR36206">
    <property type="entry name" value="ASPERCRYPTIN BIOSYNTHESIS CLUSTER-SPECIFIC TRANSCRIPTION REGULATOR ATNN-RELATED"/>
    <property type="match status" value="1"/>
</dbReference>
<dbReference type="HOGENOM" id="CLU_016696_2_0_1"/>
<organism evidence="9 10">
    <name type="scientific">Talaromyces stipitatus (strain ATCC 10500 / CBS 375.48 / QM 6759 / NRRL 1006)</name>
    <name type="common">Penicillium stipitatum</name>
    <dbReference type="NCBI Taxonomy" id="441959"/>
    <lineage>
        <taxon>Eukaryota</taxon>
        <taxon>Fungi</taxon>
        <taxon>Dikarya</taxon>
        <taxon>Ascomycota</taxon>
        <taxon>Pezizomycotina</taxon>
        <taxon>Eurotiomycetes</taxon>
        <taxon>Eurotiomycetidae</taxon>
        <taxon>Eurotiales</taxon>
        <taxon>Trichocomaceae</taxon>
        <taxon>Talaromyces</taxon>
        <taxon>Talaromyces sect. Talaromyces</taxon>
    </lineage>
</organism>
<feature type="domain" description="Zn(2)-C6 fungal-type" evidence="8">
    <location>
        <begin position="325"/>
        <end position="353"/>
    </location>
</feature>
<feature type="compositionally biased region" description="Low complexity" evidence="7">
    <location>
        <begin position="410"/>
        <end position="426"/>
    </location>
</feature>
<dbReference type="AlphaFoldDB" id="B8LWD0"/>
<keyword evidence="6" id="KW-0539">Nucleus</keyword>
<keyword evidence="1" id="KW-0479">Metal-binding</keyword>
<dbReference type="eggNOG" id="ENOG502RXSX">
    <property type="taxonomic scope" value="Eukaryota"/>
</dbReference>
<evidence type="ECO:0000313" key="10">
    <source>
        <dbReference type="Proteomes" id="UP000001745"/>
    </source>
</evidence>
<dbReference type="GO" id="GO:0003677">
    <property type="term" value="F:DNA binding"/>
    <property type="evidence" value="ECO:0007669"/>
    <property type="project" value="UniProtKB-KW"/>
</dbReference>
<feature type="compositionally biased region" description="Low complexity" evidence="7">
    <location>
        <begin position="173"/>
        <end position="184"/>
    </location>
</feature>
<proteinExistence type="predicted"/>
<dbReference type="PROSITE" id="PS50048">
    <property type="entry name" value="ZN2_CY6_FUNGAL_2"/>
    <property type="match status" value="1"/>
</dbReference>
<dbReference type="InParanoid" id="B8LWD0"/>
<feature type="compositionally biased region" description="Pro residues" evidence="7">
    <location>
        <begin position="253"/>
        <end position="277"/>
    </location>
</feature>
<protein>
    <submittedName>
        <fullName evidence="9">C6 finger domain protein, putative</fullName>
    </submittedName>
</protein>
<dbReference type="GeneID" id="8102317"/>
<evidence type="ECO:0000256" key="3">
    <source>
        <dbReference type="ARBA" id="ARBA00023015"/>
    </source>
</evidence>
<dbReference type="SUPFAM" id="SSF57701">
    <property type="entry name" value="Zn2/Cys6 DNA-binding domain"/>
    <property type="match status" value="1"/>
</dbReference>
<keyword evidence="2" id="KW-0862">Zinc</keyword>
<evidence type="ECO:0000256" key="5">
    <source>
        <dbReference type="ARBA" id="ARBA00023163"/>
    </source>
</evidence>
<evidence type="ECO:0000256" key="1">
    <source>
        <dbReference type="ARBA" id="ARBA00022723"/>
    </source>
</evidence>
<feature type="compositionally biased region" description="Low complexity" evidence="7">
    <location>
        <begin position="222"/>
        <end position="236"/>
    </location>
</feature>
<dbReference type="InterPro" id="IPR036864">
    <property type="entry name" value="Zn2-C6_fun-type_DNA-bd_sf"/>
</dbReference>
<feature type="compositionally biased region" description="Polar residues" evidence="7">
    <location>
        <begin position="1"/>
        <end position="13"/>
    </location>
</feature>
<dbReference type="InterPro" id="IPR052360">
    <property type="entry name" value="Transcr_Regulatory_Proteins"/>
</dbReference>
<dbReference type="Gene3D" id="4.10.240.10">
    <property type="entry name" value="Zn(2)-C6 fungal-type DNA-binding domain"/>
    <property type="match status" value="1"/>
</dbReference>
<evidence type="ECO:0000259" key="8">
    <source>
        <dbReference type="PROSITE" id="PS50048"/>
    </source>
</evidence>
<dbReference type="GO" id="GO:0008270">
    <property type="term" value="F:zinc ion binding"/>
    <property type="evidence" value="ECO:0007669"/>
    <property type="project" value="InterPro"/>
</dbReference>
<dbReference type="SMART" id="SM00066">
    <property type="entry name" value="GAL4"/>
    <property type="match status" value="1"/>
</dbReference>
<feature type="compositionally biased region" description="Polar residues" evidence="7">
    <location>
        <begin position="116"/>
        <end position="131"/>
    </location>
</feature>
<dbReference type="EMBL" id="EQ962652">
    <property type="protein sequence ID" value="EED24241.1"/>
    <property type="molecule type" value="Genomic_DNA"/>
</dbReference>
<feature type="region of interest" description="Disordered" evidence="7">
    <location>
        <begin position="1"/>
        <end position="61"/>
    </location>
</feature>
<name>B8LWD0_TALSN</name>
<feature type="compositionally biased region" description="Pro residues" evidence="7">
    <location>
        <begin position="83"/>
        <end position="105"/>
    </location>
</feature>
<feature type="region of interest" description="Disordered" evidence="7">
    <location>
        <begin position="354"/>
        <end position="440"/>
    </location>
</feature>
<accession>B8LWD0</accession>
<dbReference type="Proteomes" id="UP000001745">
    <property type="component" value="Unassembled WGS sequence"/>
</dbReference>
<dbReference type="OMA" id="NAQMRYQ"/>